<feature type="transmembrane region" description="Helical" evidence="1">
    <location>
        <begin position="85"/>
        <end position="106"/>
    </location>
</feature>
<reference evidence="2 4" key="1">
    <citation type="submission" date="2015-04" db="EMBL/GenBank/DDBJ databases">
        <title>The draft genome sequence of Roseovarius indicus B108T.</title>
        <authorList>
            <person name="Li G."/>
            <person name="Lai Q."/>
            <person name="Shao Z."/>
            <person name="Yan P."/>
        </authorList>
    </citation>
    <scope>NUCLEOTIDE SEQUENCE [LARGE SCALE GENOMIC DNA]</scope>
    <source>
        <strain evidence="2 4">B108</strain>
    </source>
</reference>
<gene>
    <name evidence="3" type="ORF">RIdsm_03801</name>
    <name evidence="2" type="ORF">XM52_20650</name>
</gene>
<keyword evidence="1" id="KW-1133">Transmembrane helix</keyword>
<evidence type="ECO:0000313" key="2">
    <source>
        <dbReference type="EMBL" id="KRS15975.1"/>
    </source>
</evidence>
<protein>
    <submittedName>
        <fullName evidence="3">Putative integral membrane protein</fullName>
    </submittedName>
</protein>
<dbReference type="Proteomes" id="UP000325785">
    <property type="component" value="Chromosome"/>
</dbReference>
<reference evidence="3 5" key="2">
    <citation type="submission" date="2018-08" db="EMBL/GenBank/DDBJ databases">
        <title>Genetic Globetrotter - A new plasmid hitch-hiking vast phylogenetic and geographic distances.</title>
        <authorList>
            <person name="Vollmers J."/>
            <person name="Petersen J."/>
        </authorList>
    </citation>
    <scope>NUCLEOTIDE SEQUENCE [LARGE SCALE GENOMIC DNA]</scope>
    <source>
        <strain evidence="3 5">DSM 26383</strain>
    </source>
</reference>
<dbReference type="STRING" id="540747.SAMN04488031_11350"/>
<keyword evidence="4" id="KW-1185">Reference proteome</keyword>
<dbReference type="PATRIC" id="fig|540747.5.peg.1894"/>
<dbReference type="InterPro" id="IPR013901">
    <property type="entry name" value="Anthrone_oxy"/>
</dbReference>
<accession>A0A0T5P421</accession>
<dbReference type="OrthoDB" id="428263at2"/>
<evidence type="ECO:0000313" key="3">
    <source>
        <dbReference type="EMBL" id="QEW27976.1"/>
    </source>
</evidence>
<evidence type="ECO:0000313" key="5">
    <source>
        <dbReference type="Proteomes" id="UP000325785"/>
    </source>
</evidence>
<feature type="transmembrane region" description="Helical" evidence="1">
    <location>
        <begin position="6"/>
        <end position="32"/>
    </location>
</feature>
<dbReference type="RefSeq" id="WP_057819097.1">
    <property type="nucleotide sequence ID" value="NZ_CP031598.1"/>
</dbReference>
<keyword evidence="1" id="KW-0812">Transmembrane</keyword>
<dbReference type="EMBL" id="CP031598">
    <property type="protein sequence ID" value="QEW27976.1"/>
    <property type="molecule type" value="Genomic_DNA"/>
</dbReference>
<evidence type="ECO:0000256" key="1">
    <source>
        <dbReference type="SAM" id="Phobius"/>
    </source>
</evidence>
<name>A0A0T5P421_9RHOB</name>
<dbReference type="AlphaFoldDB" id="A0A0T5P421"/>
<dbReference type="KEGG" id="rid:RIdsm_03801"/>
<sequence>MSETITLITFGSVALIMALVSGVFLGFSDFIMRSLRVSSPRAGIEAMQQINREVLSSAFVFSLIALAPVSLGVMAYAWFALGGPAQGWFIASGAVYVLGTFLVTLFGNVPMNRRLDALAVDGPETEAYWAHYAVTWTRWNHVRTAASALSAAALLVGCAVYA</sequence>
<feature type="transmembrane region" description="Helical" evidence="1">
    <location>
        <begin position="53"/>
        <end position="79"/>
    </location>
</feature>
<keyword evidence="1" id="KW-0472">Membrane</keyword>
<evidence type="ECO:0000313" key="4">
    <source>
        <dbReference type="Proteomes" id="UP000051401"/>
    </source>
</evidence>
<dbReference type="EMBL" id="LAXI01000017">
    <property type="protein sequence ID" value="KRS15975.1"/>
    <property type="molecule type" value="Genomic_DNA"/>
</dbReference>
<dbReference type="Proteomes" id="UP000051401">
    <property type="component" value="Unassembled WGS sequence"/>
</dbReference>
<organism evidence="2 4">
    <name type="scientific">Roseovarius indicus</name>
    <dbReference type="NCBI Taxonomy" id="540747"/>
    <lineage>
        <taxon>Bacteria</taxon>
        <taxon>Pseudomonadati</taxon>
        <taxon>Pseudomonadota</taxon>
        <taxon>Alphaproteobacteria</taxon>
        <taxon>Rhodobacterales</taxon>
        <taxon>Roseobacteraceae</taxon>
        <taxon>Roseovarius</taxon>
    </lineage>
</organism>
<dbReference type="Pfam" id="PF08592">
    <property type="entry name" value="Anthrone_oxy"/>
    <property type="match status" value="1"/>
</dbReference>
<proteinExistence type="predicted"/>